<sequence length="180" mass="18913">MVTLADDSDGRMGRPLMRATLLDLLVGPNGAWKQWRAFAAAPARHRKPLGRPERASSLPGRTRASCAGAAPLTWCPPPRQGGGPVATPAAGIHRRGVPQLSPGLSPPLNLQQSSPKPTSDPPGASRSGRNLELLFTVSAEPPYEGELPAFHQIAPADFSTGPRDTGEPCTAFFAPLDRGS</sequence>
<gene>
    <name evidence="2" type="ORF">NDU88_000767</name>
</gene>
<dbReference type="AlphaFoldDB" id="A0AAV7V8G0"/>
<feature type="region of interest" description="Disordered" evidence="1">
    <location>
        <begin position="71"/>
        <end position="128"/>
    </location>
</feature>
<accession>A0AAV7V8G0</accession>
<keyword evidence="3" id="KW-1185">Reference proteome</keyword>
<comment type="caution">
    <text evidence="2">The sequence shown here is derived from an EMBL/GenBank/DDBJ whole genome shotgun (WGS) entry which is preliminary data.</text>
</comment>
<evidence type="ECO:0000256" key="1">
    <source>
        <dbReference type="SAM" id="MobiDB-lite"/>
    </source>
</evidence>
<evidence type="ECO:0000313" key="3">
    <source>
        <dbReference type="Proteomes" id="UP001066276"/>
    </source>
</evidence>
<dbReference type="Proteomes" id="UP001066276">
    <property type="component" value="Chromosome 2_1"/>
</dbReference>
<organism evidence="2 3">
    <name type="scientific">Pleurodeles waltl</name>
    <name type="common">Iberian ribbed newt</name>
    <dbReference type="NCBI Taxonomy" id="8319"/>
    <lineage>
        <taxon>Eukaryota</taxon>
        <taxon>Metazoa</taxon>
        <taxon>Chordata</taxon>
        <taxon>Craniata</taxon>
        <taxon>Vertebrata</taxon>
        <taxon>Euteleostomi</taxon>
        <taxon>Amphibia</taxon>
        <taxon>Batrachia</taxon>
        <taxon>Caudata</taxon>
        <taxon>Salamandroidea</taxon>
        <taxon>Salamandridae</taxon>
        <taxon>Pleurodelinae</taxon>
        <taxon>Pleurodeles</taxon>
    </lineage>
</organism>
<evidence type="ECO:0000313" key="2">
    <source>
        <dbReference type="EMBL" id="KAJ1196904.1"/>
    </source>
</evidence>
<reference evidence="2" key="1">
    <citation type="journal article" date="2022" name="bioRxiv">
        <title>Sequencing and chromosome-scale assembly of the giantPleurodeles waltlgenome.</title>
        <authorList>
            <person name="Brown T."/>
            <person name="Elewa A."/>
            <person name="Iarovenko S."/>
            <person name="Subramanian E."/>
            <person name="Araus A.J."/>
            <person name="Petzold A."/>
            <person name="Susuki M."/>
            <person name="Suzuki K.-i.T."/>
            <person name="Hayashi T."/>
            <person name="Toyoda A."/>
            <person name="Oliveira C."/>
            <person name="Osipova E."/>
            <person name="Leigh N.D."/>
            <person name="Simon A."/>
            <person name="Yun M.H."/>
        </authorList>
    </citation>
    <scope>NUCLEOTIDE SEQUENCE</scope>
    <source>
        <strain evidence="2">20211129_DDA</strain>
        <tissue evidence="2">Liver</tissue>
    </source>
</reference>
<feature type="compositionally biased region" description="Polar residues" evidence="1">
    <location>
        <begin position="108"/>
        <end position="117"/>
    </location>
</feature>
<feature type="region of interest" description="Disordered" evidence="1">
    <location>
        <begin position="45"/>
        <end position="64"/>
    </location>
</feature>
<protein>
    <submittedName>
        <fullName evidence="2">Uncharacterized protein</fullName>
    </submittedName>
</protein>
<proteinExistence type="predicted"/>
<feature type="region of interest" description="Disordered" evidence="1">
    <location>
        <begin position="155"/>
        <end position="180"/>
    </location>
</feature>
<name>A0AAV7V8G0_PLEWA</name>
<dbReference type="EMBL" id="JANPWB010000003">
    <property type="protein sequence ID" value="KAJ1196904.1"/>
    <property type="molecule type" value="Genomic_DNA"/>
</dbReference>